<evidence type="ECO:0000313" key="3">
    <source>
        <dbReference type="EMBL" id="GES89064.1"/>
    </source>
</evidence>
<name>A0A8H3LLB3_9GLOM</name>
<proteinExistence type="predicted"/>
<evidence type="ECO:0008006" key="5">
    <source>
        <dbReference type="Google" id="ProtNLM"/>
    </source>
</evidence>
<evidence type="ECO:0000259" key="2">
    <source>
        <dbReference type="PROSITE" id="PS51294"/>
    </source>
</evidence>
<organism evidence="3 4">
    <name type="scientific">Rhizophagus clarus</name>
    <dbReference type="NCBI Taxonomy" id="94130"/>
    <lineage>
        <taxon>Eukaryota</taxon>
        <taxon>Fungi</taxon>
        <taxon>Fungi incertae sedis</taxon>
        <taxon>Mucoromycota</taxon>
        <taxon>Glomeromycotina</taxon>
        <taxon>Glomeromycetes</taxon>
        <taxon>Glomerales</taxon>
        <taxon>Glomeraceae</taxon>
        <taxon>Rhizophagus</taxon>
    </lineage>
</organism>
<evidence type="ECO:0000313" key="4">
    <source>
        <dbReference type="Proteomes" id="UP000615446"/>
    </source>
</evidence>
<dbReference type="Proteomes" id="UP000615446">
    <property type="component" value="Unassembled WGS sequence"/>
</dbReference>
<accession>A0A8H3LLB3</accession>
<dbReference type="InterPro" id="IPR009057">
    <property type="entry name" value="Homeodomain-like_sf"/>
</dbReference>
<dbReference type="InterPro" id="IPR017930">
    <property type="entry name" value="Myb_dom"/>
</dbReference>
<feature type="domain" description="Myb-like" evidence="1">
    <location>
        <begin position="30"/>
        <end position="79"/>
    </location>
</feature>
<evidence type="ECO:0000259" key="1">
    <source>
        <dbReference type="PROSITE" id="PS50090"/>
    </source>
</evidence>
<dbReference type="Gene3D" id="1.10.10.60">
    <property type="entry name" value="Homeodomain-like"/>
    <property type="match status" value="1"/>
</dbReference>
<protein>
    <recommendedName>
        <fullName evidence="5">Myb-like domain-containing protein</fullName>
    </recommendedName>
</protein>
<dbReference type="EMBL" id="BLAL01000183">
    <property type="protein sequence ID" value="GES89064.1"/>
    <property type="molecule type" value="Genomic_DNA"/>
</dbReference>
<dbReference type="SUPFAM" id="SSF46689">
    <property type="entry name" value="Homeodomain-like"/>
    <property type="match status" value="1"/>
</dbReference>
<sequence length="154" mass="18671">MFLKIFFYGLKASRLFLYTYMNNNQQNRQVRQLPRQPWSDREDTNLILLVHFVGMDWIRISILLGRSPLQCRRRYLRLVALGSLVRLRRIFRRRVNRGFRQGFNIIPRGFFQGIHLLARQNTITTRDYRMGLGYILNTPQDYRMNINYILNVEQ</sequence>
<dbReference type="Pfam" id="PF00249">
    <property type="entry name" value="Myb_DNA-binding"/>
    <property type="match status" value="1"/>
</dbReference>
<comment type="caution">
    <text evidence="3">The sequence shown here is derived from an EMBL/GenBank/DDBJ whole genome shotgun (WGS) entry which is preliminary data.</text>
</comment>
<dbReference type="OrthoDB" id="2393535at2759"/>
<dbReference type="PROSITE" id="PS50090">
    <property type="entry name" value="MYB_LIKE"/>
    <property type="match status" value="1"/>
</dbReference>
<reference evidence="3" key="1">
    <citation type="submission" date="2019-10" db="EMBL/GenBank/DDBJ databases">
        <title>Conservation and host-specific expression of non-tandemly repeated heterogenous ribosome RNA gene in arbuscular mycorrhizal fungi.</title>
        <authorList>
            <person name="Maeda T."/>
            <person name="Kobayashi Y."/>
            <person name="Nakagawa T."/>
            <person name="Ezawa T."/>
            <person name="Yamaguchi K."/>
            <person name="Bino T."/>
            <person name="Nishimoto Y."/>
            <person name="Shigenobu S."/>
            <person name="Kawaguchi M."/>
        </authorList>
    </citation>
    <scope>NUCLEOTIDE SEQUENCE</scope>
    <source>
        <strain evidence="3">HR1</strain>
    </source>
</reference>
<dbReference type="InterPro" id="IPR001005">
    <property type="entry name" value="SANT/Myb"/>
</dbReference>
<gene>
    <name evidence="3" type="ORF">RCL2_001598200</name>
</gene>
<feature type="domain" description="HTH myb-type" evidence="2">
    <location>
        <begin position="33"/>
        <end position="83"/>
    </location>
</feature>
<dbReference type="SMART" id="SM00717">
    <property type="entry name" value="SANT"/>
    <property type="match status" value="1"/>
</dbReference>
<dbReference type="CDD" id="cd00167">
    <property type="entry name" value="SANT"/>
    <property type="match status" value="1"/>
</dbReference>
<dbReference type="PROSITE" id="PS51294">
    <property type="entry name" value="HTH_MYB"/>
    <property type="match status" value="1"/>
</dbReference>
<dbReference type="AlphaFoldDB" id="A0A8H3LLB3"/>